<feature type="transmembrane region" description="Helical" evidence="7">
    <location>
        <begin position="150"/>
        <end position="169"/>
    </location>
</feature>
<name>A0A2G6E7J0_9BACT</name>
<organism evidence="9 10">
    <name type="scientific">candidate division KSB3 bacterium</name>
    <dbReference type="NCBI Taxonomy" id="2044937"/>
    <lineage>
        <taxon>Bacteria</taxon>
        <taxon>candidate division KSB3</taxon>
    </lineage>
</organism>
<dbReference type="GO" id="GO:0055085">
    <property type="term" value="P:transmembrane transport"/>
    <property type="evidence" value="ECO:0007669"/>
    <property type="project" value="InterPro"/>
</dbReference>
<evidence type="ECO:0000313" key="10">
    <source>
        <dbReference type="Proteomes" id="UP000229740"/>
    </source>
</evidence>
<sequence length="332" mass="36272">MRIFTRFLCKKLLRLAALLATVSILSFLLVSLSPIDPISAYIGAEMLQISPEQRAIIAARWGLDKPIAQRLAHWGRQILQGNFGRSMIYNEAVLTVIGKRFLTSLQLMAAAWLLSGIAGFLLGLFSGLYEGSLFDSFVRLYSYTLASTPAFWIGMVLLVLFSVSLQWTPVCCASPLGVLPEDVTLLQKLHHILLPALTLSIVGIANIALHTREKTIDIMHSDYVLFARAQGESTLGIAWHQALRNVALPAITLQFASLSELFSGSVLAEQVFSYPGLGKATVEAGIRGDVSLLLGIVMFSTIFVFSGNTIADLCYLSIDPRMRTEGQVEHAG</sequence>
<dbReference type="InterPro" id="IPR035906">
    <property type="entry name" value="MetI-like_sf"/>
</dbReference>
<comment type="caution">
    <text evidence="9">The sequence shown here is derived from an EMBL/GenBank/DDBJ whole genome shotgun (WGS) entry which is preliminary data.</text>
</comment>
<evidence type="ECO:0000256" key="4">
    <source>
        <dbReference type="ARBA" id="ARBA00022692"/>
    </source>
</evidence>
<dbReference type="Pfam" id="PF19300">
    <property type="entry name" value="BPD_transp_1_N"/>
    <property type="match status" value="1"/>
</dbReference>
<gene>
    <name evidence="9" type="ORF">CSB45_05680</name>
</gene>
<dbReference type="PANTHER" id="PTHR43163">
    <property type="entry name" value="DIPEPTIDE TRANSPORT SYSTEM PERMEASE PROTEIN DPPB-RELATED"/>
    <property type="match status" value="1"/>
</dbReference>
<keyword evidence="4 7" id="KW-0812">Transmembrane</keyword>
<protein>
    <submittedName>
        <fullName evidence="9">ABC transporter permease</fullName>
    </submittedName>
</protein>
<feature type="domain" description="ABC transmembrane type-1" evidence="8">
    <location>
        <begin position="101"/>
        <end position="309"/>
    </location>
</feature>
<evidence type="ECO:0000256" key="2">
    <source>
        <dbReference type="ARBA" id="ARBA00022448"/>
    </source>
</evidence>
<comment type="similarity">
    <text evidence="7">Belongs to the binding-protein-dependent transport system permease family.</text>
</comment>
<dbReference type="CDD" id="cd06261">
    <property type="entry name" value="TM_PBP2"/>
    <property type="match status" value="1"/>
</dbReference>
<dbReference type="GO" id="GO:0005886">
    <property type="term" value="C:plasma membrane"/>
    <property type="evidence" value="ECO:0007669"/>
    <property type="project" value="UniProtKB-SubCell"/>
</dbReference>
<dbReference type="PANTHER" id="PTHR43163:SF6">
    <property type="entry name" value="DIPEPTIDE TRANSPORT SYSTEM PERMEASE PROTEIN DPPB-RELATED"/>
    <property type="match status" value="1"/>
</dbReference>
<evidence type="ECO:0000256" key="1">
    <source>
        <dbReference type="ARBA" id="ARBA00004651"/>
    </source>
</evidence>
<evidence type="ECO:0000256" key="3">
    <source>
        <dbReference type="ARBA" id="ARBA00022475"/>
    </source>
</evidence>
<evidence type="ECO:0000256" key="6">
    <source>
        <dbReference type="ARBA" id="ARBA00023136"/>
    </source>
</evidence>
<accession>A0A2G6E7J0</accession>
<dbReference type="Proteomes" id="UP000229740">
    <property type="component" value="Unassembled WGS sequence"/>
</dbReference>
<evidence type="ECO:0000313" key="9">
    <source>
        <dbReference type="EMBL" id="PID57721.1"/>
    </source>
</evidence>
<keyword evidence="6 7" id="KW-0472">Membrane</keyword>
<evidence type="ECO:0000259" key="8">
    <source>
        <dbReference type="PROSITE" id="PS50928"/>
    </source>
</evidence>
<evidence type="ECO:0000256" key="5">
    <source>
        <dbReference type="ARBA" id="ARBA00022989"/>
    </source>
</evidence>
<dbReference type="Pfam" id="PF00528">
    <property type="entry name" value="BPD_transp_1"/>
    <property type="match status" value="1"/>
</dbReference>
<proteinExistence type="inferred from homology"/>
<evidence type="ECO:0000256" key="7">
    <source>
        <dbReference type="RuleBase" id="RU363032"/>
    </source>
</evidence>
<feature type="transmembrane region" description="Helical" evidence="7">
    <location>
        <begin position="292"/>
        <end position="318"/>
    </location>
</feature>
<dbReference type="PROSITE" id="PS50928">
    <property type="entry name" value="ABC_TM1"/>
    <property type="match status" value="1"/>
</dbReference>
<comment type="subcellular location">
    <subcellularLocation>
        <location evidence="1 7">Cell membrane</location>
        <topology evidence="1 7">Multi-pass membrane protein</topology>
    </subcellularLocation>
</comment>
<dbReference type="EMBL" id="PDPS01000025">
    <property type="protein sequence ID" value="PID57721.1"/>
    <property type="molecule type" value="Genomic_DNA"/>
</dbReference>
<dbReference type="AlphaFoldDB" id="A0A2G6E7J0"/>
<dbReference type="SUPFAM" id="SSF161098">
    <property type="entry name" value="MetI-like"/>
    <property type="match status" value="1"/>
</dbReference>
<dbReference type="InterPro" id="IPR000515">
    <property type="entry name" value="MetI-like"/>
</dbReference>
<keyword evidence="3" id="KW-1003">Cell membrane</keyword>
<feature type="transmembrane region" description="Helical" evidence="7">
    <location>
        <begin position="12"/>
        <end position="32"/>
    </location>
</feature>
<feature type="transmembrane region" description="Helical" evidence="7">
    <location>
        <begin position="109"/>
        <end position="129"/>
    </location>
</feature>
<keyword evidence="5 7" id="KW-1133">Transmembrane helix</keyword>
<feature type="transmembrane region" description="Helical" evidence="7">
    <location>
        <begin position="189"/>
        <end position="209"/>
    </location>
</feature>
<dbReference type="Gene3D" id="1.10.3720.10">
    <property type="entry name" value="MetI-like"/>
    <property type="match status" value="1"/>
</dbReference>
<reference evidence="9 10" key="1">
    <citation type="submission" date="2017-10" db="EMBL/GenBank/DDBJ databases">
        <title>Novel microbial diversity and functional potential in the marine mammal oral microbiome.</title>
        <authorList>
            <person name="Dudek N.K."/>
            <person name="Sun C.L."/>
            <person name="Burstein D."/>
            <person name="Kantor R.S."/>
            <person name="Aliaga Goltsman D.S."/>
            <person name="Bik E.M."/>
            <person name="Thomas B.C."/>
            <person name="Banfield J.F."/>
            <person name="Relman D.A."/>
        </authorList>
    </citation>
    <scope>NUCLEOTIDE SEQUENCE [LARGE SCALE GENOMIC DNA]</scope>
    <source>
        <strain evidence="9">DOLZORAL124_49_17</strain>
    </source>
</reference>
<dbReference type="InterPro" id="IPR045621">
    <property type="entry name" value="BPD_transp_1_N"/>
</dbReference>
<keyword evidence="2 7" id="KW-0813">Transport</keyword>